<proteinExistence type="predicted"/>
<name>A0A370DA74_9GAMM</name>
<reference evidence="1 2" key="1">
    <citation type="journal article" date="2018" name="ISME J.">
        <title>Endosymbiont genomes yield clues of tubeworm success.</title>
        <authorList>
            <person name="Li Y."/>
            <person name="Liles M.R."/>
            <person name="Halanych K.M."/>
        </authorList>
    </citation>
    <scope>NUCLEOTIDE SEQUENCE [LARGE SCALE GENOMIC DNA]</scope>
    <source>
        <strain evidence="1">A1422</strain>
    </source>
</reference>
<gene>
    <name evidence="1" type="ORF">DIZ79_18470</name>
</gene>
<organism evidence="1 2">
    <name type="scientific">endosymbiont of Lamellibrachia luymesi</name>
    <dbReference type="NCBI Taxonomy" id="2200907"/>
    <lineage>
        <taxon>Bacteria</taxon>
        <taxon>Pseudomonadati</taxon>
        <taxon>Pseudomonadota</taxon>
        <taxon>Gammaproteobacteria</taxon>
        <taxon>sulfur-oxidizing symbionts</taxon>
    </lineage>
</organism>
<protein>
    <submittedName>
        <fullName evidence="1">Uncharacterized protein</fullName>
    </submittedName>
</protein>
<sequence length="403" mass="45523">MTDPKIRKIPYPYHAMLAICSDLDETPTKREYFEIARFLNAEDETAMGPGVGLEIGNTLYFDMPDNQFSYWNTDDEGRENARRMIRSGHIDCFHSYGDLAVDRGYVERALNELESHDCCIKVWVDHSKAATNFDPGIMFGKGDLEGHEAFHSDLTYRHGVRYVWRGRVTSVIGQDCAKGYGGLWSIKHAVPAAKTILKDFVKSLLALKNHPKYALHKGYRLIYPASLRSGESVTEFMRCNLHWGGVSAGETAQGIPEVLTDRVLMTLIRKRAKSIIYTHLGKIAGRAEIFSEATRNGFRRLKGYADRREILVATTYRLLQYTKMTEQIRVEESEDGGLILINLVTGGAECDLSGLTIYTEKPESIRLTIDNQPVKNFEINGPDETGRASISIPWKKLTFPDLD</sequence>
<evidence type="ECO:0000313" key="1">
    <source>
        <dbReference type="EMBL" id="RDH81793.1"/>
    </source>
</evidence>
<dbReference type="Proteomes" id="UP000255508">
    <property type="component" value="Unassembled WGS sequence"/>
</dbReference>
<dbReference type="AlphaFoldDB" id="A0A370DA74"/>
<accession>A0A370DA74</accession>
<evidence type="ECO:0000313" key="2">
    <source>
        <dbReference type="Proteomes" id="UP000255508"/>
    </source>
</evidence>
<dbReference type="EMBL" id="QFXD01000326">
    <property type="protein sequence ID" value="RDH81793.1"/>
    <property type="molecule type" value="Genomic_DNA"/>
</dbReference>
<comment type="caution">
    <text evidence="1">The sequence shown here is derived from an EMBL/GenBank/DDBJ whole genome shotgun (WGS) entry which is preliminary data.</text>
</comment>